<gene>
    <name evidence="9" type="ORF">HNQ39_002984</name>
</gene>
<organism evidence="9 10">
    <name type="scientific">Armatimonas rosea</name>
    <dbReference type="NCBI Taxonomy" id="685828"/>
    <lineage>
        <taxon>Bacteria</taxon>
        <taxon>Bacillati</taxon>
        <taxon>Armatimonadota</taxon>
        <taxon>Armatimonadia</taxon>
        <taxon>Armatimonadales</taxon>
        <taxon>Armatimonadaceae</taxon>
        <taxon>Armatimonas</taxon>
    </lineage>
</organism>
<feature type="transmembrane region" description="Helical" evidence="7">
    <location>
        <begin position="225"/>
        <end position="249"/>
    </location>
</feature>
<dbReference type="PROSITE" id="PS50928">
    <property type="entry name" value="ABC_TM1"/>
    <property type="match status" value="1"/>
</dbReference>
<keyword evidence="6 7" id="KW-0472">Membrane</keyword>
<name>A0A7W9SSC7_ARMRO</name>
<sequence>MNAFLWLLAIIALIVGLIYGISVIVAAVRVRNLAAATVTAAVLVAMLGVTLGLRFAPLSLGFAIVVALGSARWLRALTRNASHASELTRLSATHLALLIGSFMFMVPFAWLLSTSLKADDEQAVFPPVWIPTQQKTIDALKQPDGKPAKLSKLANGTLVAEVEELPDGRIKTQPMLSETAPDPSGTQTTLTRAELTKVRHIAPKWDNYAEALAYLPPDTHYGLTFLGNTLFLTMMSVLGTLLASSMVAYSFARLSWPGRNILFGVLLATMMVPGAVTLMPQFLIFRSLGWIDTLKPLWVPAFFGSAFNIFMLRQFFLSIPGELEDAAKIDGCGPFGVYWRVMLPQVKPALAAIAIMAVMGAWNNFQGPLIYLSSPEHMPLAYGLQLYQQQHGGEPGLLMAASTMVVMPIIVLFFFTQRYFIEGVSLTGLGGR</sequence>
<dbReference type="InterPro" id="IPR000515">
    <property type="entry name" value="MetI-like"/>
</dbReference>
<keyword evidence="5 7" id="KW-1133">Transmembrane helix</keyword>
<dbReference type="PANTHER" id="PTHR43744">
    <property type="entry name" value="ABC TRANSPORTER PERMEASE PROTEIN MG189-RELATED-RELATED"/>
    <property type="match status" value="1"/>
</dbReference>
<dbReference type="InterPro" id="IPR035906">
    <property type="entry name" value="MetI-like_sf"/>
</dbReference>
<feature type="transmembrane region" description="Helical" evidence="7">
    <location>
        <begin position="6"/>
        <end position="26"/>
    </location>
</feature>
<dbReference type="Proteomes" id="UP000520814">
    <property type="component" value="Unassembled WGS sequence"/>
</dbReference>
<feature type="transmembrane region" description="Helical" evidence="7">
    <location>
        <begin position="261"/>
        <end position="285"/>
    </location>
</feature>
<evidence type="ECO:0000313" key="10">
    <source>
        <dbReference type="Proteomes" id="UP000520814"/>
    </source>
</evidence>
<comment type="similarity">
    <text evidence="7">Belongs to the binding-protein-dependent transport system permease family.</text>
</comment>
<comment type="subcellular location">
    <subcellularLocation>
        <location evidence="1 7">Cell membrane</location>
        <topology evidence="1 7">Multi-pass membrane protein</topology>
    </subcellularLocation>
</comment>
<evidence type="ECO:0000259" key="8">
    <source>
        <dbReference type="PROSITE" id="PS50928"/>
    </source>
</evidence>
<dbReference type="RefSeq" id="WP_184197537.1">
    <property type="nucleotide sequence ID" value="NZ_JACHGW010000002.1"/>
</dbReference>
<dbReference type="EMBL" id="JACHGW010000002">
    <property type="protein sequence ID" value="MBB6051193.1"/>
    <property type="molecule type" value="Genomic_DNA"/>
</dbReference>
<dbReference type="GO" id="GO:0055085">
    <property type="term" value="P:transmembrane transport"/>
    <property type="evidence" value="ECO:0007669"/>
    <property type="project" value="InterPro"/>
</dbReference>
<evidence type="ECO:0000256" key="1">
    <source>
        <dbReference type="ARBA" id="ARBA00004651"/>
    </source>
</evidence>
<comment type="caution">
    <text evidence="9">The sequence shown here is derived from an EMBL/GenBank/DDBJ whole genome shotgun (WGS) entry which is preliminary data.</text>
</comment>
<evidence type="ECO:0000256" key="5">
    <source>
        <dbReference type="ARBA" id="ARBA00022989"/>
    </source>
</evidence>
<keyword evidence="2 7" id="KW-0813">Transport</keyword>
<feature type="domain" description="ABC transmembrane type-1" evidence="8">
    <location>
        <begin position="226"/>
        <end position="416"/>
    </location>
</feature>
<evidence type="ECO:0000256" key="3">
    <source>
        <dbReference type="ARBA" id="ARBA00022475"/>
    </source>
</evidence>
<keyword evidence="10" id="KW-1185">Reference proteome</keyword>
<proteinExistence type="inferred from homology"/>
<dbReference type="CDD" id="cd06261">
    <property type="entry name" value="TM_PBP2"/>
    <property type="match status" value="1"/>
</dbReference>
<dbReference type="GO" id="GO:0005886">
    <property type="term" value="C:plasma membrane"/>
    <property type="evidence" value="ECO:0007669"/>
    <property type="project" value="UniProtKB-SubCell"/>
</dbReference>
<dbReference type="AlphaFoldDB" id="A0A7W9SSC7"/>
<dbReference type="Gene3D" id="1.10.3720.10">
    <property type="entry name" value="MetI-like"/>
    <property type="match status" value="1"/>
</dbReference>
<evidence type="ECO:0000313" key="9">
    <source>
        <dbReference type="EMBL" id="MBB6051193.1"/>
    </source>
</evidence>
<reference evidence="9 10" key="1">
    <citation type="submission" date="2020-08" db="EMBL/GenBank/DDBJ databases">
        <title>Genomic Encyclopedia of Type Strains, Phase IV (KMG-IV): sequencing the most valuable type-strain genomes for metagenomic binning, comparative biology and taxonomic classification.</title>
        <authorList>
            <person name="Goeker M."/>
        </authorList>
    </citation>
    <scope>NUCLEOTIDE SEQUENCE [LARGE SCALE GENOMIC DNA]</scope>
    <source>
        <strain evidence="9 10">DSM 23562</strain>
    </source>
</reference>
<feature type="transmembrane region" description="Helical" evidence="7">
    <location>
        <begin position="396"/>
        <end position="415"/>
    </location>
</feature>
<evidence type="ECO:0000256" key="2">
    <source>
        <dbReference type="ARBA" id="ARBA00022448"/>
    </source>
</evidence>
<feature type="transmembrane region" description="Helical" evidence="7">
    <location>
        <begin position="55"/>
        <end position="74"/>
    </location>
</feature>
<dbReference type="PANTHER" id="PTHR43744:SF12">
    <property type="entry name" value="ABC TRANSPORTER PERMEASE PROTEIN MG189-RELATED"/>
    <property type="match status" value="1"/>
</dbReference>
<protein>
    <submittedName>
        <fullName evidence="9">Multiple sugar transport system permease protein</fullName>
    </submittedName>
</protein>
<accession>A0A7W9SSC7</accession>
<keyword evidence="4 7" id="KW-0812">Transmembrane</keyword>
<feature type="transmembrane region" description="Helical" evidence="7">
    <location>
        <begin position="33"/>
        <end position="49"/>
    </location>
</feature>
<evidence type="ECO:0000256" key="4">
    <source>
        <dbReference type="ARBA" id="ARBA00022692"/>
    </source>
</evidence>
<dbReference type="SUPFAM" id="SSF161098">
    <property type="entry name" value="MetI-like"/>
    <property type="match status" value="1"/>
</dbReference>
<dbReference type="Pfam" id="PF00528">
    <property type="entry name" value="BPD_transp_1"/>
    <property type="match status" value="1"/>
</dbReference>
<keyword evidence="3" id="KW-1003">Cell membrane</keyword>
<evidence type="ECO:0000256" key="7">
    <source>
        <dbReference type="RuleBase" id="RU363032"/>
    </source>
</evidence>
<evidence type="ECO:0000256" key="6">
    <source>
        <dbReference type="ARBA" id="ARBA00023136"/>
    </source>
</evidence>
<feature type="transmembrane region" description="Helical" evidence="7">
    <location>
        <begin position="297"/>
        <end position="316"/>
    </location>
</feature>
<feature type="transmembrane region" description="Helical" evidence="7">
    <location>
        <begin position="348"/>
        <end position="365"/>
    </location>
</feature>
<feature type="transmembrane region" description="Helical" evidence="7">
    <location>
        <begin position="95"/>
        <end position="112"/>
    </location>
</feature>
<keyword evidence="9" id="KW-0762">Sugar transport</keyword>